<evidence type="ECO:0000256" key="1">
    <source>
        <dbReference type="SAM" id="Phobius"/>
    </source>
</evidence>
<keyword evidence="1" id="KW-0812">Transmembrane</keyword>
<organism evidence="3 4">
    <name type="scientific">Cellulomonas rhizosphaerae</name>
    <dbReference type="NCBI Taxonomy" id="2293719"/>
    <lineage>
        <taxon>Bacteria</taxon>
        <taxon>Bacillati</taxon>
        <taxon>Actinomycetota</taxon>
        <taxon>Actinomycetes</taxon>
        <taxon>Micrococcales</taxon>
        <taxon>Cellulomonadaceae</taxon>
        <taxon>Cellulomonas</taxon>
    </lineage>
</organism>
<dbReference type="EMBL" id="QWKP01000138">
    <property type="protein sequence ID" value="RHA43826.1"/>
    <property type="molecule type" value="Genomic_DNA"/>
</dbReference>
<dbReference type="RefSeq" id="WP_118766248.1">
    <property type="nucleotide sequence ID" value="NZ_QWKP01000138.1"/>
</dbReference>
<accession>A0A413RP78</accession>
<proteinExistence type="predicted"/>
<feature type="transmembrane region" description="Helical" evidence="1">
    <location>
        <begin position="12"/>
        <end position="32"/>
    </location>
</feature>
<comment type="caution">
    <text evidence="3">The sequence shown here is derived from an EMBL/GenBank/DDBJ whole genome shotgun (WGS) entry which is preliminary data.</text>
</comment>
<name>A0A413RP78_9CELL</name>
<evidence type="ECO:0000313" key="3">
    <source>
        <dbReference type="EMBL" id="RHA43826.1"/>
    </source>
</evidence>
<dbReference type="OrthoDB" id="3823775at2"/>
<protein>
    <submittedName>
        <fullName evidence="3">Pilus assembly protein</fullName>
    </submittedName>
</protein>
<reference evidence="3 4" key="1">
    <citation type="submission" date="2018-08" db="EMBL/GenBank/DDBJ databases">
        <title>Cellulomonas rhizosphaerae sp. nov., a novel actinomycete isolated from soil.</title>
        <authorList>
            <person name="Tian Y."/>
        </authorList>
    </citation>
    <scope>NUCLEOTIDE SEQUENCE [LARGE SCALE GENOMIC DNA]</scope>
    <source>
        <strain evidence="3 4">NEAU-TCZ24</strain>
    </source>
</reference>
<dbReference type="AlphaFoldDB" id="A0A413RP78"/>
<evidence type="ECO:0000259" key="2">
    <source>
        <dbReference type="Pfam" id="PF13400"/>
    </source>
</evidence>
<keyword evidence="1" id="KW-0472">Membrane</keyword>
<dbReference type="Pfam" id="PF13400">
    <property type="entry name" value="Tad"/>
    <property type="match status" value="1"/>
</dbReference>
<dbReference type="InterPro" id="IPR028087">
    <property type="entry name" value="Tad_N"/>
</dbReference>
<gene>
    <name evidence="3" type="ORF">D1825_04405</name>
</gene>
<keyword evidence="4" id="KW-1185">Reference proteome</keyword>
<evidence type="ECO:0000313" key="4">
    <source>
        <dbReference type="Proteomes" id="UP000283374"/>
    </source>
</evidence>
<feature type="domain" description="Putative Flp pilus-assembly TadG-like N-terminal" evidence="2">
    <location>
        <begin position="11"/>
        <end position="57"/>
    </location>
</feature>
<sequence length="147" mass="14899">MRRLDNDREAGSVSVFVIGLVVALMILAGLVVDGGRAINARAAATDDAEQAARAGANQIDEGELRGDGRIVLDKPAARQAAADFLAARGYGRGDVEVAVDGVTVSVGVGDDIKTSLLSLIMINSFHVTGSASARAAVGIVDEIGGAP</sequence>
<keyword evidence="1" id="KW-1133">Transmembrane helix</keyword>
<dbReference type="Proteomes" id="UP000283374">
    <property type="component" value="Unassembled WGS sequence"/>
</dbReference>